<reference evidence="3" key="1">
    <citation type="submission" date="2016-10" db="EMBL/GenBank/DDBJ databases">
        <authorList>
            <person name="Varghese N."/>
            <person name="Submissions S."/>
        </authorList>
    </citation>
    <scope>NUCLEOTIDE SEQUENCE [LARGE SCALE GENOMIC DNA]</scope>
    <source>
        <strain evidence="3">CGMCC 1.4250</strain>
    </source>
</reference>
<dbReference type="Pfam" id="PF12206">
    <property type="entry name" value="DUF3599"/>
    <property type="match status" value="1"/>
</dbReference>
<organism evidence="2 3">
    <name type="scientific">Gracilibacillus orientalis</name>
    <dbReference type="NCBI Taxonomy" id="334253"/>
    <lineage>
        <taxon>Bacteria</taxon>
        <taxon>Bacillati</taxon>
        <taxon>Bacillota</taxon>
        <taxon>Bacilli</taxon>
        <taxon>Bacillales</taxon>
        <taxon>Bacillaceae</taxon>
        <taxon>Gracilibacillus</taxon>
    </lineage>
</organism>
<dbReference type="InterPro" id="IPR024556">
    <property type="entry name" value="DUF3599"/>
</dbReference>
<evidence type="ECO:0000256" key="1">
    <source>
        <dbReference type="SAM" id="MobiDB-lite"/>
    </source>
</evidence>
<keyword evidence="3" id="KW-1185">Reference proteome</keyword>
<proteinExistence type="predicted"/>
<gene>
    <name evidence="2" type="ORF">SAMN04487943_11252</name>
</gene>
<dbReference type="AlphaFoldDB" id="A0A1I4PNA6"/>
<evidence type="ECO:0000313" key="2">
    <source>
        <dbReference type="EMBL" id="SFM29086.1"/>
    </source>
</evidence>
<feature type="region of interest" description="Disordered" evidence="1">
    <location>
        <begin position="18"/>
        <end position="37"/>
    </location>
</feature>
<evidence type="ECO:0000313" key="3">
    <source>
        <dbReference type="Proteomes" id="UP000198565"/>
    </source>
</evidence>
<sequence>MSYESLLTDTCSIFHLNSRSSGGKWGIPSDDRQQDHYYADNPDVEEQSCYFVEKNQSITQGEPNNEIIQTYRVHFPIDADIQINDKVVWEGITLKAQKPRNIKDHHIEVNLVRRVNL</sequence>
<dbReference type="EMBL" id="FOTR01000012">
    <property type="protein sequence ID" value="SFM29086.1"/>
    <property type="molecule type" value="Genomic_DNA"/>
</dbReference>
<dbReference type="RefSeq" id="WP_091485232.1">
    <property type="nucleotide sequence ID" value="NZ_FOTR01000012.1"/>
</dbReference>
<dbReference type="OrthoDB" id="2055104at2"/>
<dbReference type="InterPro" id="IPR038667">
    <property type="entry name" value="XkdH-like_sf"/>
</dbReference>
<protein>
    <recommendedName>
        <fullName evidence="4">DUF3599 domain-containing protein</fullName>
    </recommendedName>
</protein>
<name>A0A1I4PNA6_9BACI</name>
<dbReference type="STRING" id="334253.SAMN04487943_11252"/>
<evidence type="ECO:0008006" key="4">
    <source>
        <dbReference type="Google" id="ProtNLM"/>
    </source>
</evidence>
<dbReference type="Gene3D" id="2.40.10.370">
    <property type="entry name" value="Protein of unknown function DUF3599"/>
    <property type="match status" value="1"/>
</dbReference>
<accession>A0A1I4PNA6</accession>
<dbReference type="Proteomes" id="UP000198565">
    <property type="component" value="Unassembled WGS sequence"/>
</dbReference>